<dbReference type="InterPro" id="IPR017208">
    <property type="entry name" value="UCP037442_abhydr"/>
</dbReference>
<dbReference type="InterPro" id="IPR029058">
    <property type="entry name" value="AB_hydrolase_fold"/>
</dbReference>
<dbReference type="OrthoDB" id="9785076at2"/>
<dbReference type="RefSeq" id="WP_084528832.1">
    <property type="nucleotide sequence ID" value="NZ_FQUQ01000002.1"/>
</dbReference>
<dbReference type="Pfam" id="PF12146">
    <property type="entry name" value="Hydrolase_4"/>
    <property type="match status" value="1"/>
</dbReference>
<dbReference type="InterPro" id="IPR022742">
    <property type="entry name" value="Hydrolase_4"/>
</dbReference>
<feature type="domain" description="Serine aminopeptidase S33" evidence="1">
    <location>
        <begin position="27"/>
        <end position="137"/>
    </location>
</feature>
<gene>
    <name evidence="2" type="ORF">SAMN04488522_1021221</name>
</gene>
<name>A0A1M5BJF3_9SPHI</name>
<keyword evidence="2" id="KW-0378">Hydrolase</keyword>
<evidence type="ECO:0000313" key="3">
    <source>
        <dbReference type="Proteomes" id="UP000184287"/>
    </source>
</evidence>
<reference evidence="3" key="1">
    <citation type="submission" date="2016-11" db="EMBL/GenBank/DDBJ databases">
        <authorList>
            <person name="Varghese N."/>
            <person name="Submissions S."/>
        </authorList>
    </citation>
    <scope>NUCLEOTIDE SEQUENCE [LARGE SCALE GENOMIC DNA]</scope>
    <source>
        <strain evidence="3">DSM 16990</strain>
    </source>
</reference>
<dbReference type="STRING" id="288992.SAMN04488522_1021221"/>
<dbReference type="PIRSF" id="PIRSF037442">
    <property type="entry name" value="UCP037442_abhydr"/>
    <property type="match status" value="1"/>
</dbReference>
<sequence length="279" mass="31822">MSMFQIKTDKEHFITATIFEAKDSHTVLVISSATGVKQSYYKRFSEFVSASGITVITFDYSGIGHSLQEAIKRNNSNAADWGRTDLEAVLKYVKIHYPTSKINLLGHSIGGQLIGLSVSALKVSKVILVAAQTGYWKFWTGFIRYRMWANWNIVFPVLINLFGYLPSKKVTGMENLPKNVAKQWCKWCMDPDYLFGDLDEKDLYYEQIATPLTSISIEDDHFAPVKNVEWLTGKYSGATVKRLHLSPQDFGMKQIGHFGVFQEKSRAKIWEILLQEIER</sequence>
<dbReference type="Proteomes" id="UP000184287">
    <property type="component" value="Unassembled WGS sequence"/>
</dbReference>
<protein>
    <submittedName>
        <fullName evidence="2">Predicted alpha/beta hydrolase</fullName>
    </submittedName>
</protein>
<organism evidence="2 3">
    <name type="scientific">Pedobacter caeni</name>
    <dbReference type="NCBI Taxonomy" id="288992"/>
    <lineage>
        <taxon>Bacteria</taxon>
        <taxon>Pseudomonadati</taxon>
        <taxon>Bacteroidota</taxon>
        <taxon>Sphingobacteriia</taxon>
        <taxon>Sphingobacteriales</taxon>
        <taxon>Sphingobacteriaceae</taxon>
        <taxon>Pedobacter</taxon>
    </lineage>
</organism>
<dbReference type="AlphaFoldDB" id="A0A1M5BJF3"/>
<dbReference type="EMBL" id="FQUQ01000002">
    <property type="protein sequence ID" value="SHF42558.1"/>
    <property type="molecule type" value="Genomic_DNA"/>
</dbReference>
<dbReference type="Gene3D" id="3.40.50.1820">
    <property type="entry name" value="alpha/beta hydrolase"/>
    <property type="match status" value="1"/>
</dbReference>
<evidence type="ECO:0000259" key="1">
    <source>
        <dbReference type="Pfam" id="PF12146"/>
    </source>
</evidence>
<accession>A0A1M5BJF3</accession>
<dbReference type="GO" id="GO:0016787">
    <property type="term" value="F:hydrolase activity"/>
    <property type="evidence" value="ECO:0007669"/>
    <property type="project" value="UniProtKB-KW"/>
</dbReference>
<proteinExistence type="predicted"/>
<keyword evidence="3" id="KW-1185">Reference proteome</keyword>
<evidence type="ECO:0000313" key="2">
    <source>
        <dbReference type="EMBL" id="SHF42558.1"/>
    </source>
</evidence>
<dbReference type="SUPFAM" id="SSF53474">
    <property type="entry name" value="alpha/beta-Hydrolases"/>
    <property type="match status" value="1"/>
</dbReference>